<proteinExistence type="predicted"/>
<feature type="region of interest" description="Disordered" evidence="1">
    <location>
        <begin position="1"/>
        <end position="29"/>
    </location>
</feature>
<dbReference type="EMBL" id="BOMW01000104">
    <property type="protein sequence ID" value="GIF09826.1"/>
    <property type="molecule type" value="Genomic_DNA"/>
</dbReference>
<protein>
    <submittedName>
        <fullName evidence="2">Replication initiation protein</fullName>
    </submittedName>
</protein>
<evidence type="ECO:0000313" key="3">
    <source>
        <dbReference type="Proteomes" id="UP000629619"/>
    </source>
</evidence>
<organism evidence="2 3">
    <name type="scientific">Actinoplanes siamensis</name>
    <dbReference type="NCBI Taxonomy" id="1223317"/>
    <lineage>
        <taxon>Bacteria</taxon>
        <taxon>Bacillati</taxon>
        <taxon>Actinomycetota</taxon>
        <taxon>Actinomycetes</taxon>
        <taxon>Micromonosporales</taxon>
        <taxon>Micromonosporaceae</taxon>
        <taxon>Actinoplanes</taxon>
    </lineage>
</organism>
<evidence type="ECO:0000313" key="2">
    <source>
        <dbReference type="EMBL" id="GIF09826.1"/>
    </source>
</evidence>
<comment type="caution">
    <text evidence="2">The sequence shown here is derived from an EMBL/GenBank/DDBJ whole genome shotgun (WGS) entry which is preliminary data.</text>
</comment>
<dbReference type="AlphaFoldDB" id="A0A919NFB4"/>
<evidence type="ECO:0000256" key="1">
    <source>
        <dbReference type="SAM" id="MobiDB-lite"/>
    </source>
</evidence>
<dbReference type="Proteomes" id="UP000629619">
    <property type="component" value="Unassembled WGS sequence"/>
</dbReference>
<sequence>MLPGPDSRPGNEQEPTPMMPPHPGQPVDAGGLLRVAAFTDAVRRAGACGHPIHLSGTRLLVERDTGRLLDDPAPARITVRCRSRRATVCPSCAALYRLDAFHLIAAGLCGGKDTPTVVAGRPRLFVTLTAPSFGPVHLGPGEHGLPRLCHPNDGRCGRWHPAGDPLIGTPLDVDGYDYAGQILFNAHVGRLWARFTVQTRRALASGAGLSRAAAAKQVRVVFAKVAEFQTRGVVHLHAVIRLDGPAGPTTTPARWATTGLLTAAIRIAVPAVEVRTPACRRITARRLVWGSQLDIRPITTEGMSERVVAGYVAKYATKAAETAGAQVGPLFCRTCTGRGTTGRAGRLCHRCGGTGRRPGIDLDRLSGHTRWLIETCWWLGGQPELAALRLRHHAHLLGFRGHFATKSRAYSTTFTALRAERQHWASAQLALQAGVDPAAVAVLGDWRPGVMPDER</sequence>
<keyword evidence="3" id="KW-1185">Reference proteome</keyword>
<gene>
    <name evidence="2" type="ORF">Asi03nite_73640</name>
</gene>
<dbReference type="InterPro" id="IPR046828">
    <property type="entry name" value="RepSA"/>
</dbReference>
<reference evidence="2" key="1">
    <citation type="submission" date="2021-01" db="EMBL/GenBank/DDBJ databases">
        <title>Whole genome shotgun sequence of Actinoplanes siamensis NBRC 109076.</title>
        <authorList>
            <person name="Komaki H."/>
            <person name="Tamura T."/>
        </authorList>
    </citation>
    <scope>NUCLEOTIDE SEQUENCE</scope>
    <source>
        <strain evidence="2">NBRC 109076</strain>
    </source>
</reference>
<name>A0A919NFB4_9ACTN</name>
<accession>A0A919NFB4</accession>
<dbReference type="Pfam" id="PF20199">
    <property type="entry name" value="RepSA"/>
    <property type="match status" value="1"/>
</dbReference>